<accession>A0AAI8VN58</accession>
<evidence type="ECO:0000256" key="7">
    <source>
        <dbReference type="RuleBase" id="RU361124"/>
    </source>
</evidence>
<dbReference type="PANTHER" id="PTHR14898">
    <property type="entry name" value="ENHANCER OF POLYCOMB"/>
    <property type="match status" value="1"/>
</dbReference>
<comment type="similarity">
    <text evidence="2 7">Belongs to the enhancer of polycomb family.</text>
</comment>
<comment type="subcellular location">
    <subcellularLocation>
        <location evidence="1 7">Nucleus</location>
    </subcellularLocation>
</comment>
<feature type="region of interest" description="Disordered" evidence="8">
    <location>
        <begin position="305"/>
        <end position="342"/>
    </location>
</feature>
<keyword evidence="3 7" id="KW-0805">Transcription regulation</keyword>
<evidence type="ECO:0000256" key="8">
    <source>
        <dbReference type="SAM" id="MobiDB-lite"/>
    </source>
</evidence>
<dbReference type="InterPro" id="IPR019542">
    <property type="entry name" value="Enhancer_polycomb-like_N"/>
</dbReference>
<name>A0AAI8VN58_9PEZI</name>
<proteinExistence type="inferred from homology"/>
<keyword evidence="5 7" id="KW-0539">Nucleus</keyword>
<comment type="caution">
    <text evidence="10">The sequence shown here is derived from an EMBL/GenBank/DDBJ whole genome shotgun (WGS) entry which is preliminary data.</text>
</comment>
<feature type="region of interest" description="Disordered" evidence="8">
    <location>
        <begin position="520"/>
        <end position="581"/>
    </location>
</feature>
<dbReference type="GO" id="GO:0006357">
    <property type="term" value="P:regulation of transcription by RNA polymerase II"/>
    <property type="evidence" value="ECO:0007669"/>
    <property type="project" value="InterPro"/>
</dbReference>
<feature type="compositionally biased region" description="Low complexity" evidence="8">
    <location>
        <begin position="557"/>
        <end position="566"/>
    </location>
</feature>
<evidence type="ECO:0000313" key="10">
    <source>
        <dbReference type="EMBL" id="CAJ2507496.1"/>
    </source>
</evidence>
<evidence type="ECO:0000313" key="11">
    <source>
        <dbReference type="Proteomes" id="UP001295740"/>
    </source>
</evidence>
<evidence type="ECO:0000256" key="4">
    <source>
        <dbReference type="ARBA" id="ARBA00023163"/>
    </source>
</evidence>
<feature type="region of interest" description="Disordered" evidence="8">
    <location>
        <begin position="408"/>
        <end position="433"/>
    </location>
</feature>
<keyword evidence="11" id="KW-1185">Reference proteome</keyword>
<dbReference type="GO" id="GO:0005634">
    <property type="term" value="C:nucleus"/>
    <property type="evidence" value="ECO:0007669"/>
    <property type="project" value="UniProtKB-SubCell"/>
</dbReference>
<evidence type="ECO:0000256" key="6">
    <source>
        <dbReference type="ARBA" id="ARBA00025513"/>
    </source>
</evidence>
<organism evidence="10 11">
    <name type="scientific">Anthostomella pinea</name>
    <dbReference type="NCBI Taxonomy" id="933095"/>
    <lineage>
        <taxon>Eukaryota</taxon>
        <taxon>Fungi</taxon>
        <taxon>Dikarya</taxon>
        <taxon>Ascomycota</taxon>
        <taxon>Pezizomycotina</taxon>
        <taxon>Sordariomycetes</taxon>
        <taxon>Xylariomycetidae</taxon>
        <taxon>Xylariales</taxon>
        <taxon>Xylariaceae</taxon>
        <taxon>Anthostomella</taxon>
    </lineage>
</organism>
<dbReference type="InterPro" id="IPR024943">
    <property type="entry name" value="Enhancer_polycomb"/>
</dbReference>
<feature type="domain" description="Enhancer of polycomb-like N-terminal" evidence="9">
    <location>
        <begin position="7"/>
        <end position="148"/>
    </location>
</feature>
<comment type="function">
    <text evidence="6">Component of the NuA4 histone acetyltransferase complex which is involved in transcriptional activation of selected genes principally by acetylation of nucleosomal histone H4 and H2A. The NuA4 complex is also involved in DNA repair. Involved in gene silencing by neighboring heterochromatin, blockage of the silencing spreading along the chromosome, and required for cell cycle progression through G2/M.</text>
</comment>
<evidence type="ECO:0000256" key="3">
    <source>
        <dbReference type="ARBA" id="ARBA00023015"/>
    </source>
</evidence>
<dbReference type="Pfam" id="PF10513">
    <property type="entry name" value="EPL1"/>
    <property type="match status" value="1"/>
</dbReference>
<dbReference type="EMBL" id="CAUWAG010000010">
    <property type="protein sequence ID" value="CAJ2507496.1"/>
    <property type="molecule type" value="Genomic_DNA"/>
</dbReference>
<dbReference type="GO" id="GO:0035267">
    <property type="term" value="C:NuA4 histone acetyltransferase complex"/>
    <property type="evidence" value="ECO:0007669"/>
    <property type="project" value="InterPro"/>
</dbReference>
<sequence length="581" mass="66611">MTTRKVRYKKLNTKTPLPVLREDQIDPTEYESLTTESQIATGVEQAEENEYHLQAALKSVGASADNEIPVPPPQNSVEANYDELYPTPYIEPRNYIKFSDTVEETIRGSLYDMTAEDEDFLKTYNTKRSAKEKLSEDEFEHFMEVLEDTASEQAPYAAVDNTVVSYDVMYHSMVRRIGSVKLAETHAKPVYEYWKSRRQDNANMSLNPAVKFETHQEHDDMDPYVCFRRREVRQTRKTRARDVQVADKLKKLRRELEDGRQLVVFSRQREFLKRELLKADRLVFEQRAKLKEIKIRLNIKTDDDDLVNTKPQKRPRTEAQQPPRATPHGQVRQGARPDRSMEQVDLPELSHKLAEKENELRHDVEVKVQNHRRWNQNFVDLTADPLPPVQQEKELSFRPAKTTFLMTPPASSASDSMEIDDIAPSTPSAPEKSLAPFVFKGATPEDSDQEEVPSYRRRVGRSGRLWIDRRTTRTKTESSILPHELSSLQSDRWKYDQDDDDDGGPSTYKIDTNSLLQMKFRSTIPPPPALQNRRQGTDPAQLQGYPNRPALPQVQIPSVSSAAPSAPSVPPQAQPVQASSS</sequence>
<dbReference type="AlphaFoldDB" id="A0AAI8VN58"/>
<keyword evidence="4 7" id="KW-0804">Transcription</keyword>
<gene>
    <name evidence="10" type="ORF">KHLLAP_LOCUS7964</name>
</gene>
<evidence type="ECO:0000256" key="2">
    <source>
        <dbReference type="ARBA" id="ARBA00008035"/>
    </source>
</evidence>
<evidence type="ECO:0000256" key="1">
    <source>
        <dbReference type="ARBA" id="ARBA00004123"/>
    </source>
</evidence>
<evidence type="ECO:0000256" key="5">
    <source>
        <dbReference type="ARBA" id="ARBA00023242"/>
    </source>
</evidence>
<evidence type="ECO:0000259" key="9">
    <source>
        <dbReference type="Pfam" id="PF10513"/>
    </source>
</evidence>
<dbReference type="Proteomes" id="UP001295740">
    <property type="component" value="Unassembled WGS sequence"/>
</dbReference>
<reference evidence="10" key="1">
    <citation type="submission" date="2023-10" db="EMBL/GenBank/DDBJ databases">
        <authorList>
            <person name="Hackl T."/>
        </authorList>
    </citation>
    <scope>NUCLEOTIDE SEQUENCE</scope>
</reference>
<protein>
    <recommendedName>
        <fullName evidence="7">Enhancer of polycomb-like protein</fullName>
    </recommendedName>
</protein>